<evidence type="ECO:0000313" key="2">
    <source>
        <dbReference type="Proteomes" id="UP001169006"/>
    </source>
</evidence>
<comment type="caution">
    <text evidence="1">The sequence shown here is derived from an EMBL/GenBank/DDBJ whole genome shotgun (WGS) entry which is preliminary data.</text>
</comment>
<dbReference type="Pfam" id="PF04339">
    <property type="entry name" value="FemAB_like"/>
    <property type="match status" value="1"/>
</dbReference>
<dbReference type="Gene3D" id="3.40.630.30">
    <property type="match status" value="1"/>
</dbReference>
<protein>
    <submittedName>
        <fullName evidence="1">GNAT family N-acetyltransferase</fullName>
        <ecNumber evidence="1">2.3.1.-</ecNumber>
    </submittedName>
</protein>
<gene>
    <name evidence="1" type="ORF">Q2T52_04545</name>
</gene>
<dbReference type="EMBL" id="JAUKWQ010000001">
    <property type="protein sequence ID" value="MDO1581358.1"/>
    <property type="molecule type" value="Genomic_DNA"/>
</dbReference>
<dbReference type="InterPro" id="IPR007434">
    <property type="entry name" value="FemAB-like"/>
</dbReference>
<keyword evidence="1" id="KW-0012">Acyltransferase</keyword>
<dbReference type="InterPro" id="IPR016181">
    <property type="entry name" value="Acyl_CoA_acyltransferase"/>
</dbReference>
<keyword evidence="2" id="KW-1185">Reference proteome</keyword>
<sequence length="390" mass="43995">MPGTALEHAYTQQDIRLNAALEGEVFSSITAIGRAAWDACFPGEPEAYDYLLTVEKAGIAGFEWAYVVARADGDVVAAMPAFLSQYALETTLDPGGLRDAIAKMRRYWSKFLTFPLACLGSPCTETGSLGFRTDVPDAMRPLLLETLLTAFETFAKSRKCVLNALKDIPQPLAPALAEVVAAHRYAELGGMPTAWMDIDFASMDEYFARLSSGTRKDMRRKLKVRDKVRVEYRSDFGDLLPRIIELYLDTRTRSEWQFEELTPAYFDGILKNMPGRSFCTMYFVGDDLLAANLMVHNGETLVDKFFCMDAEKGRPYNLYYLSWFTNIEYCLAHGLTRYQSGQAYYKNKVRLGSSLTPNAMYFRHTNRFMQKLLQMVAPYLAADDTDGLAE</sequence>
<name>A0ABT8STI9_9HYPH</name>
<dbReference type="Proteomes" id="UP001169006">
    <property type="component" value="Unassembled WGS sequence"/>
</dbReference>
<keyword evidence="1" id="KW-0808">Transferase</keyword>
<dbReference type="RefSeq" id="WP_302075469.1">
    <property type="nucleotide sequence ID" value="NZ_JAUKWQ010000001.1"/>
</dbReference>
<evidence type="ECO:0000313" key="1">
    <source>
        <dbReference type="EMBL" id="MDO1581358.1"/>
    </source>
</evidence>
<reference evidence="1" key="1">
    <citation type="journal article" date="2015" name="Int. J. Syst. Evol. Microbiol.">
        <title>Rhizobium oryzicola sp. nov., potential plant-growth-promoting endophytic bacteria isolated from rice roots.</title>
        <authorList>
            <person name="Zhang X.X."/>
            <person name="Gao J.S."/>
            <person name="Cao Y.H."/>
            <person name="Sheirdil R.A."/>
            <person name="Wang X.C."/>
            <person name="Zhang L."/>
        </authorList>
    </citation>
    <scope>NUCLEOTIDE SEQUENCE</scope>
    <source>
        <strain evidence="1">05753</strain>
    </source>
</reference>
<proteinExistence type="predicted"/>
<accession>A0ABT8STI9</accession>
<dbReference type="GO" id="GO:0016746">
    <property type="term" value="F:acyltransferase activity"/>
    <property type="evidence" value="ECO:0007669"/>
    <property type="project" value="UniProtKB-KW"/>
</dbReference>
<dbReference type="EC" id="2.3.1.-" evidence="1"/>
<reference evidence="1" key="2">
    <citation type="submission" date="2023-07" db="EMBL/GenBank/DDBJ databases">
        <authorList>
            <person name="Sun H."/>
        </authorList>
    </citation>
    <scope>NUCLEOTIDE SEQUENCE</scope>
    <source>
        <strain evidence="1">05753</strain>
    </source>
</reference>
<dbReference type="SUPFAM" id="SSF55729">
    <property type="entry name" value="Acyl-CoA N-acyltransferases (Nat)"/>
    <property type="match status" value="1"/>
</dbReference>
<organism evidence="1 2">
    <name type="scientific">Rhizobium oryzicola</name>
    <dbReference type="NCBI Taxonomy" id="1232668"/>
    <lineage>
        <taxon>Bacteria</taxon>
        <taxon>Pseudomonadati</taxon>
        <taxon>Pseudomonadota</taxon>
        <taxon>Alphaproteobacteria</taxon>
        <taxon>Hyphomicrobiales</taxon>
        <taxon>Rhizobiaceae</taxon>
        <taxon>Rhizobium/Agrobacterium group</taxon>
        <taxon>Rhizobium</taxon>
    </lineage>
</organism>